<dbReference type="CDD" id="cd08646">
    <property type="entry name" value="FMT_core_Met-tRNA-FMT_N"/>
    <property type="match status" value="1"/>
</dbReference>
<feature type="domain" description="Formyl transferase C-terminal" evidence="7">
    <location>
        <begin position="200"/>
        <end position="291"/>
    </location>
</feature>
<keyword evidence="4 5" id="KW-0648">Protein biosynthesis</keyword>
<evidence type="ECO:0000256" key="4">
    <source>
        <dbReference type="ARBA" id="ARBA00022917"/>
    </source>
</evidence>
<dbReference type="Pfam" id="PF00551">
    <property type="entry name" value="Formyl_trans_N"/>
    <property type="match status" value="1"/>
</dbReference>
<dbReference type="InterPro" id="IPR001555">
    <property type="entry name" value="GART_AS"/>
</dbReference>
<dbReference type="Gene3D" id="3.40.50.12230">
    <property type="match status" value="1"/>
</dbReference>
<dbReference type="PROSITE" id="PS00373">
    <property type="entry name" value="GART"/>
    <property type="match status" value="1"/>
</dbReference>
<dbReference type="Pfam" id="PF02911">
    <property type="entry name" value="Formyl_trans_C"/>
    <property type="match status" value="1"/>
</dbReference>
<dbReference type="HAMAP" id="MF_00182">
    <property type="entry name" value="Formyl_trans"/>
    <property type="match status" value="1"/>
</dbReference>
<dbReference type="GO" id="GO:0004479">
    <property type="term" value="F:methionyl-tRNA formyltransferase activity"/>
    <property type="evidence" value="ECO:0007669"/>
    <property type="project" value="UniProtKB-UniRule"/>
</dbReference>
<proteinExistence type="inferred from homology"/>
<gene>
    <name evidence="5" type="primary">fmt</name>
    <name evidence="8" type="ORF">JF922_25230</name>
</gene>
<dbReference type="CDD" id="cd08704">
    <property type="entry name" value="Met_tRNA_FMT_C"/>
    <property type="match status" value="1"/>
</dbReference>
<dbReference type="SUPFAM" id="SSF53328">
    <property type="entry name" value="Formyltransferase"/>
    <property type="match status" value="1"/>
</dbReference>
<evidence type="ECO:0000256" key="3">
    <source>
        <dbReference type="ARBA" id="ARBA00022679"/>
    </source>
</evidence>
<comment type="catalytic activity">
    <reaction evidence="5">
        <text>L-methionyl-tRNA(fMet) + (6R)-10-formyltetrahydrofolate = N-formyl-L-methionyl-tRNA(fMet) + (6S)-5,6,7,8-tetrahydrofolate + H(+)</text>
        <dbReference type="Rhea" id="RHEA:24380"/>
        <dbReference type="Rhea" id="RHEA-COMP:9952"/>
        <dbReference type="Rhea" id="RHEA-COMP:9953"/>
        <dbReference type="ChEBI" id="CHEBI:15378"/>
        <dbReference type="ChEBI" id="CHEBI:57453"/>
        <dbReference type="ChEBI" id="CHEBI:78530"/>
        <dbReference type="ChEBI" id="CHEBI:78844"/>
        <dbReference type="ChEBI" id="CHEBI:195366"/>
        <dbReference type="EC" id="2.1.2.9"/>
    </reaction>
</comment>
<name>A0A934KE74_9BACT</name>
<dbReference type="AlphaFoldDB" id="A0A934KE74"/>
<dbReference type="InterPro" id="IPR005793">
    <property type="entry name" value="Formyl_trans_C"/>
</dbReference>
<evidence type="ECO:0000259" key="6">
    <source>
        <dbReference type="Pfam" id="PF00551"/>
    </source>
</evidence>
<evidence type="ECO:0000256" key="1">
    <source>
        <dbReference type="ARBA" id="ARBA00010699"/>
    </source>
</evidence>
<organism evidence="8 9">
    <name type="scientific">Candidatus Nephthysia bennettiae</name>
    <dbReference type="NCBI Taxonomy" id="3127016"/>
    <lineage>
        <taxon>Bacteria</taxon>
        <taxon>Bacillati</taxon>
        <taxon>Candidatus Dormiibacterota</taxon>
        <taxon>Candidatus Dormibacteria</taxon>
        <taxon>Candidatus Dormibacterales</taxon>
        <taxon>Candidatus Dormibacteraceae</taxon>
        <taxon>Candidatus Nephthysia</taxon>
    </lineage>
</organism>
<comment type="caution">
    <text evidence="8">The sequence shown here is derived from an EMBL/GenBank/DDBJ whole genome shotgun (WGS) entry which is preliminary data.</text>
</comment>
<keyword evidence="9" id="KW-1185">Reference proteome</keyword>
<dbReference type="InterPro" id="IPR005794">
    <property type="entry name" value="Fmt"/>
</dbReference>
<dbReference type="EC" id="2.1.2.9" evidence="2 5"/>
<accession>A0A934KE74</accession>
<dbReference type="Proteomes" id="UP000612893">
    <property type="component" value="Unassembled WGS sequence"/>
</dbReference>
<dbReference type="PANTHER" id="PTHR11138:SF5">
    <property type="entry name" value="METHIONYL-TRNA FORMYLTRANSFERASE, MITOCHONDRIAL"/>
    <property type="match status" value="1"/>
</dbReference>
<evidence type="ECO:0000313" key="9">
    <source>
        <dbReference type="Proteomes" id="UP000612893"/>
    </source>
</evidence>
<dbReference type="PANTHER" id="PTHR11138">
    <property type="entry name" value="METHIONYL-TRNA FORMYLTRANSFERASE"/>
    <property type="match status" value="1"/>
</dbReference>
<dbReference type="InterPro" id="IPR002376">
    <property type="entry name" value="Formyl_transf_N"/>
</dbReference>
<dbReference type="NCBIfam" id="TIGR00460">
    <property type="entry name" value="fmt"/>
    <property type="match status" value="1"/>
</dbReference>
<keyword evidence="3 5" id="KW-0808">Transferase</keyword>
<dbReference type="InterPro" id="IPR036477">
    <property type="entry name" value="Formyl_transf_N_sf"/>
</dbReference>
<protein>
    <recommendedName>
        <fullName evidence="2 5">Methionyl-tRNA formyltransferase</fullName>
        <ecNumber evidence="2 5">2.1.2.9</ecNumber>
    </recommendedName>
</protein>
<dbReference type="EMBL" id="JAEKNR010000242">
    <property type="protein sequence ID" value="MBJ7601363.1"/>
    <property type="molecule type" value="Genomic_DNA"/>
</dbReference>
<evidence type="ECO:0000256" key="5">
    <source>
        <dbReference type="HAMAP-Rule" id="MF_00182"/>
    </source>
</evidence>
<reference evidence="8" key="1">
    <citation type="submission" date="2020-10" db="EMBL/GenBank/DDBJ databases">
        <title>Ca. Dormibacterota MAGs.</title>
        <authorList>
            <person name="Montgomery K."/>
        </authorList>
    </citation>
    <scope>NUCLEOTIDE SEQUENCE [LARGE SCALE GENOMIC DNA]</scope>
    <source>
        <strain evidence="8">SC8812_S17_10</strain>
    </source>
</reference>
<comment type="function">
    <text evidence="5">Attaches a formyl group to the free amino group of methionyl-tRNA(fMet). The formyl group appears to play a dual role in the initiator identity of N-formylmethionyl-tRNA by promoting its recognition by IF2 and preventing the misappropriation of this tRNA by the elongation apparatus.</text>
</comment>
<evidence type="ECO:0000313" key="8">
    <source>
        <dbReference type="EMBL" id="MBJ7601363.1"/>
    </source>
</evidence>
<feature type="domain" description="Formyl transferase N-terminal" evidence="6">
    <location>
        <begin position="1"/>
        <end position="179"/>
    </location>
</feature>
<dbReference type="SUPFAM" id="SSF50486">
    <property type="entry name" value="FMT C-terminal domain-like"/>
    <property type="match status" value="1"/>
</dbReference>
<evidence type="ECO:0000256" key="2">
    <source>
        <dbReference type="ARBA" id="ARBA00012261"/>
    </source>
</evidence>
<dbReference type="InterPro" id="IPR044135">
    <property type="entry name" value="Met-tRNA-FMT_C"/>
</dbReference>
<dbReference type="InterPro" id="IPR011034">
    <property type="entry name" value="Formyl_transferase-like_C_sf"/>
</dbReference>
<dbReference type="InterPro" id="IPR041711">
    <property type="entry name" value="Met-tRNA-FMT_N"/>
</dbReference>
<evidence type="ECO:0000259" key="7">
    <source>
        <dbReference type="Pfam" id="PF02911"/>
    </source>
</evidence>
<feature type="binding site" evidence="5">
    <location>
        <begin position="108"/>
        <end position="111"/>
    </location>
    <ligand>
        <name>(6S)-5,6,7,8-tetrahydrofolate</name>
        <dbReference type="ChEBI" id="CHEBI:57453"/>
    </ligand>
</feature>
<sequence length="296" mass="31396">MRLAFIGTAAFAVPTLRALLEAGHELPLVVTQPDRPGNRLRLTPPPVKVVAQELGLAVFQPERIRAPEAVDRLAAAEPELVVVVAYGQIIPSSILELPRRGVLNVHASLLPRWRGAAPIAHAILAGDQVTGVTIMVMDEQLDHGPILATRDTPVGDREDAAALAQRLAPMGAQLLVETLPQLGSIAPREQDHQSATLAPKLKKEDGELGWELDAAEIDRRVRAFQPWPGVTLPFAGARVKMLRGLPAEGDGAPGEVLAVGAGGVEVAAGRGSYVLEEVQPPGRRPLPARILLATDA</sequence>
<comment type="similarity">
    <text evidence="1 5">Belongs to the Fmt family.</text>
</comment>